<sequence length="121" mass="13727">MIVREVIAEGNYTAIDYVNDAIDVLQSRLVKKPTFALYIMAFEQVKCVKNILLEVEKDKSKLHTMNLGVLASKEFDTTDPELAQSLSNVNYIASQVGQGLKVILPHQIDPEYKKRKKRCSK</sequence>
<protein>
    <recommendedName>
        <fullName evidence="1">Tsi6 domain-containing protein</fullName>
    </recommendedName>
</protein>
<evidence type="ECO:0000313" key="2">
    <source>
        <dbReference type="EMBL" id="QKJ85703.1"/>
    </source>
</evidence>
<dbReference type="Pfam" id="PF18660">
    <property type="entry name" value="Tsi6"/>
    <property type="match status" value="1"/>
</dbReference>
<dbReference type="KEGG" id="pmak:PMPD1_0731"/>
<accession>A0A6M8UJR6</accession>
<evidence type="ECO:0000259" key="1">
    <source>
        <dbReference type="Pfam" id="PF18660"/>
    </source>
</evidence>
<keyword evidence="3" id="KW-1185">Reference proteome</keyword>
<proteinExistence type="predicted"/>
<feature type="domain" description="Tsi6" evidence="1">
    <location>
        <begin position="13"/>
        <end position="95"/>
    </location>
</feature>
<name>A0A6M8UJR6_9GAMM</name>
<dbReference type="EMBL" id="CP054212">
    <property type="protein sequence ID" value="QKJ85703.1"/>
    <property type="molecule type" value="Genomic_DNA"/>
</dbReference>
<dbReference type="InterPro" id="IPR040818">
    <property type="entry name" value="Tsi6"/>
</dbReference>
<dbReference type="Proteomes" id="UP000505325">
    <property type="component" value="Chromosome"/>
</dbReference>
<organism evidence="2 3">
    <name type="scientific">Paramixta manurensis</name>
    <dbReference type="NCBI Taxonomy" id="2740817"/>
    <lineage>
        <taxon>Bacteria</taxon>
        <taxon>Pseudomonadati</taxon>
        <taxon>Pseudomonadota</taxon>
        <taxon>Gammaproteobacteria</taxon>
        <taxon>Enterobacterales</taxon>
        <taxon>Erwiniaceae</taxon>
        <taxon>Paramixta</taxon>
    </lineage>
</organism>
<dbReference type="AlphaFoldDB" id="A0A6M8UJR6"/>
<reference evidence="2 3" key="1">
    <citation type="submission" date="2020-06" db="EMBL/GenBank/DDBJ databases">
        <title>Genome sequence of Paramixta manurensis strain PD-1.</title>
        <authorList>
            <person name="Lee C.W."/>
            <person name="Kim J."/>
        </authorList>
    </citation>
    <scope>NUCLEOTIDE SEQUENCE [LARGE SCALE GENOMIC DNA]</scope>
    <source>
        <strain evidence="2 3">PD-1</strain>
    </source>
</reference>
<gene>
    <name evidence="2" type="ORF">PMPD1_0731</name>
</gene>
<dbReference type="RefSeq" id="WP_173632768.1">
    <property type="nucleotide sequence ID" value="NZ_CP054212.1"/>
</dbReference>
<evidence type="ECO:0000313" key="3">
    <source>
        <dbReference type="Proteomes" id="UP000505325"/>
    </source>
</evidence>